<accession>A0A7Z0WTQ2</accession>
<reference evidence="3 4" key="1">
    <citation type="journal article" date="2016" name="Front. Microbiol.">
        <title>High-Level Heat Resistance of Spores of Bacillus amyloliquefaciens and Bacillus licheniformis Results from the Presence of a spoVA Operon in a Tn1546 Transposon.</title>
        <authorList>
            <person name="Berendsen E.M."/>
            <person name="Koning R.A."/>
            <person name="Boekhorst J."/>
            <person name="de Jong A."/>
            <person name="Kuipers O.P."/>
            <person name="Wells-Bennik M.H."/>
        </authorList>
    </citation>
    <scope>NUCLEOTIDE SEQUENCE [LARGE SCALE GENOMIC DNA]</scope>
    <source>
        <strain evidence="3 4">B4121</strain>
    </source>
</reference>
<dbReference type="EMBL" id="JARAFO010000062">
    <property type="protein sequence ID" value="MDE1453745.1"/>
    <property type="molecule type" value="Genomic_DNA"/>
</dbReference>
<dbReference type="Proteomes" id="UP001216709">
    <property type="component" value="Unassembled WGS sequence"/>
</dbReference>
<sequence length="137" mass="15861">MSRFKYDETAFKPNQREAALALVEREFTPTKERKTKDQIAEDCGISRMTLHRWETGDPNFIAYKNHLASQFIDTKLPFVYSKLLDSIKSGSTKSIELYLKRIGDLNDQSELTITDKSNTMSHEERKKALLARLENES</sequence>
<protein>
    <submittedName>
        <fullName evidence="2">PhBC6A51 family helix-turn-helix protein</fullName>
    </submittedName>
    <submittedName>
        <fullName evidence="3">Phage protein</fullName>
    </submittedName>
</protein>
<dbReference type="Proteomes" id="UP000185604">
    <property type="component" value="Unassembled WGS sequence"/>
</dbReference>
<evidence type="ECO:0000259" key="1">
    <source>
        <dbReference type="Pfam" id="PF13022"/>
    </source>
</evidence>
<dbReference type="AlphaFoldDB" id="A0A7Z0WTQ2"/>
<dbReference type="InterPro" id="IPR009057">
    <property type="entry name" value="Homeodomain-like_sf"/>
</dbReference>
<evidence type="ECO:0000313" key="3">
    <source>
        <dbReference type="EMBL" id="OLF86347.1"/>
    </source>
</evidence>
<evidence type="ECO:0000313" key="4">
    <source>
        <dbReference type="Proteomes" id="UP000185604"/>
    </source>
</evidence>
<gene>
    <name evidence="3" type="ORF">B4121_4538</name>
    <name evidence="2" type="ORF">PVN32_16400</name>
</gene>
<dbReference type="Pfam" id="PF13022">
    <property type="entry name" value="HTH_Tnp_1_2"/>
    <property type="match status" value="1"/>
</dbReference>
<dbReference type="RefSeq" id="WP_025811940.1">
    <property type="nucleotide sequence ID" value="NZ_CABJBE010000002.1"/>
</dbReference>
<comment type="caution">
    <text evidence="3">The sequence shown here is derived from an EMBL/GenBank/DDBJ whole genome shotgun (WGS) entry which is preliminary data.</text>
</comment>
<organism evidence="3 4">
    <name type="scientific">Bacillus paralicheniformis</name>
    <dbReference type="NCBI Taxonomy" id="1648923"/>
    <lineage>
        <taxon>Bacteria</taxon>
        <taxon>Bacillati</taxon>
        <taxon>Bacillota</taxon>
        <taxon>Bacilli</taxon>
        <taxon>Bacillales</taxon>
        <taxon>Bacillaceae</taxon>
        <taxon>Bacillus</taxon>
    </lineage>
</organism>
<feature type="domain" description="Homeodomain phBC6A51-type" evidence="1">
    <location>
        <begin position="11"/>
        <end position="122"/>
    </location>
</feature>
<dbReference type="SUPFAM" id="SSF46689">
    <property type="entry name" value="Homeodomain-like"/>
    <property type="match status" value="1"/>
</dbReference>
<reference evidence="2" key="2">
    <citation type="submission" date="2022-12" db="EMBL/GenBank/DDBJ databases">
        <title>Draft Genome Sequences of Bacillus licheniformis and Bacillus paralicheniformis strains isolated from Irish skim milk powders.</title>
        <authorList>
            <person name="Lourenco A."/>
            <person name="Li F."/>
            <person name="Geraldine D."/>
            <person name="Tobin J.T."/>
            <person name="Butler F."/>
            <person name="Jordan K."/>
            <person name="Obrien T."/>
        </authorList>
    </citation>
    <scope>NUCLEOTIDE SEQUENCE</scope>
    <source>
        <strain evidence="2">3370</strain>
    </source>
</reference>
<dbReference type="Gene3D" id="1.10.10.60">
    <property type="entry name" value="Homeodomain-like"/>
    <property type="match status" value="1"/>
</dbReference>
<dbReference type="InterPro" id="IPR024978">
    <property type="entry name" value="Homeodomain_phBC6A51-type"/>
</dbReference>
<proteinExistence type="predicted"/>
<dbReference type="EMBL" id="LKPO01000029">
    <property type="protein sequence ID" value="OLF86347.1"/>
    <property type="molecule type" value="Genomic_DNA"/>
</dbReference>
<evidence type="ECO:0000313" key="2">
    <source>
        <dbReference type="EMBL" id="MDE1453745.1"/>
    </source>
</evidence>
<name>A0A7Z0WTQ2_9BACI</name>